<dbReference type="EMBL" id="JABBNT010000001">
    <property type="protein sequence ID" value="NMM43260.1"/>
    <property type="molecule type" value="Genomic_DNA"/>
</dbReference>
<reference evidence="2 3" key="1">
    <citation type="submission" date="2020-04" db="EMBL/GenBank/DDBJ databases">
        <title>Rhodospirillaceae bacterium KN72 isolated from deep sea.</title>
        <authorList>
            <person name="Zhang D.-C."/>
        </authorList>
    </citation>
    <scope>NUCLEOTIDE SEQUENCE [LARGE SCALE GENOMIC DNA]</scope>
    <source>
        <strain evidence="2 3">KN72</strain>
    </source>
</reference>
<dbReference type="AlphaFoldDB" id="A0A7Y0DX97"/>
<evidence type="ECO:0000259" key="1">
    <source>
        <dbReference type="Pfam" id="PF08818"/>
    </source>
</evidence>
<dbReference type="InterPro" id="IPR014922">
    <property type="entry name" value="YdhG-like"/>
</dbReference>
<protein>
    <submittedName>
        <fullName evidence="2">DUF1801 domain-containing protein</fullName>
    </submittedName>
</protein>
<dbReference type="SUPFAM" id="SSF159888">
    <property type="entry name" value="YdhG-like"/>
    <property type="match status" value="1"/>
</dbReference>
<sequence>MGLQAQGRHAVLTDPARPFQSPDVEAAFDAFPEPARGTLLALRALIFEVAAETPGVGAIEETLKWGQPAYLTPETKSGTTIRLGMPKTGGAALYTHCQTTVMSDFRALFPGEFTFDGNRAVLFDTSADIEKLRMLIRHALTYHRPLP</sequence>
<gene>
    <name evidence="2" type="ORF">HH303_02140</name>
</gene>
<feature type="domain" description="YdhG-like" evidence="1">
    <location>
        <begin position="36"/>
        <end position="139"/>
    </location>
</feature>
<proteinExistence type="predicted"/>
<accession>A0A7Y0DX97</accession>
<comment type="caution">
    <text evidence="2">The sequence shown here is derived from an EMBL/GenBank/DDBJ whole genome shotgun (WGS) entry which is preliminary data.</text>
</comment>
<evidence type="ECO:0000313" key="2">
    <source>
        <dbReference type="EMBL" id="NMM43260.1"/>
    </source>
</evidence>
<dbReference type="Proteomes" id="UP000539372">
    <property type="component" value="Unassembled WGS sequence"/>
</dbReference>
<keyword evidence="3" id="KW-1185">Reference proteome</keyword>
<evidence type="ECO:0000313" key="3">
    <source>
        <dbReference type="Proteomes" id="UP000539372"/>
    </source>
</evidence>
<organism evidence="2 3">
    <name type="scientific">Pacificispira spongiicola</name>
    <dbReference type="NCBI Taxonomy" id="2729598"/>
    <lineage>
        <taxon>Bacteria</taxon>
        <taxon>Pseudomonadati</taxon>
        <taxon>Pseudomonadota</taxon>
        <taxon>Alphaproteobacteria</taxon>
        <taxon>Rhodospirillales</taxon>
        <taxon>Rhodospirillaceae</taxon>
        <taxon>Pacificispira</taxon>
    </lineage>
</organism>
<dbReference type="Pfam" id="PF08818">
    <property type="entry name" value="DUF1801"/>
    <property type="match status" value="1"/>
</dbReference>
<name>A0A7Y0DX97_9PROT</name>